<organism evidence="4 5">
    <name type="scientific">Novosphingobium kunmingense</name>
    <dbReference type="NCBI Taxonomy" id="1211806"/>
    <lineage>
        <taxon>Bacteria</taxon>
        <taxon>Pseudomonadati</taxon>
        <taxon>Pseudomonadota</taxon>
        <taxon>Alphaproteobacteria</taxon>
        <taxon>Sphingomonadales</taxon>
        <taxon>Sphingomonadaceae</taxon>
        <taxon>Novosphingobium</taxon>
    </lineage>
</organism>
<dbReference type="PANTHER" id="PTHR43713">
    <property type="entry name" value="GLUTAMATE-1-SEMIALDEHYDE 2,1-AMINOMUTASE"/>
    <property type="match status" value="1"/>
</dbReference>
<dbReference type="AlphaFoldDB" id="A0A2N0HKJ5"/>
<dbReference type="RefSeq" id="WP_100866868.1">
    <property type="nucleotide sequence ID" value="NZ_PHUF01000003.1"/>
</dbReference>
<evidence type="ECO:0000313" key="5">
    <source>
        <dbReference type="Proteomes" id="UP000232587"/>
    </source>
</evidence>
<sequence length="451" mass="48839">MIARDAIDAMLEAERARFAAANPRSAALASEAARHWHRGVPFHWMLDWGTPFPLFAARAKGAELWDVDGHRYDDFCLGDTGSMFGHSPEPVARALAKQVAHGLTYMLPTEDAVVVADELAARFKLPFWQVTSSASEANRAVIRWARAITRRDKVLVFNGCYHGAVDDAFVDLRDGVPELRRSLVGQVYDLRDHTVVIEFNDLAALEAALNKGDVACVLAEPAMTNVGMVLPDAGYLTALRQLTARHDTLLVFDETHTISTGYGGHSATHGPLPDMFVLGKPVAGGVPCAVYGFSAEVAERMERVRTEGETGHSGIGTTLSANALALAAMRACLTEVMTVEAYAHMLPLAEVLADQLRAVIAGNGLSWHVIHIGARGEFLCTDTPPRNGTQARAVMQGPLEHALHLFLINRGVLIAPFHNMTLVSPATTRTQVDRLAEVLDLCLKTLTGATR</sequence>
<dbReference type="PANTHER" id="PTHR43713:SF3">
    <property type="entry name" value="GLUTAMATE-1-SEMIALDEHYDE 2,1-AMINOMUTASE 1, CHLOROPLASTIC-RELATED"/>
    <property type="match status" value="1"/>
</dbReference>
<dbReference type="GO" id="GO:0030170">
    <property type="term" value="F:pyridoxal phosphate binding"/>
    <property type="evidence" value="ECO:0007669"/>
    <property type="project" value="InterPro"/>
</dbReference>
<dbReference type="SUPFAM" id="SSF53383">
    <property type="entry name" value="PLP-dependent transferases"/>
    <property type="match status" value="1"/>
</dbReference>
<comment type="caution">
    <text evidence="4">The sequence shown here is derived from an EMBL/GenBank/DDBJ whole genome shotgun (WGS) entry which is preliminary data.</text>
</comment>
<dbReference type="GO" id="GO:0008483">
    <property type="term" value="F:transaminase activity"/>
    <property type="evidence" value="ECO:0007669"/>
    <property type="project" value="InterPro"/>
</dbReference>
<accession>A0A2N0HKJ5</accession>
<evidence type="ECO:0000256" key="1">
    <source>
        <dbReference type="ARBA" id="ARBA00001933"/>
    </source>
</evidence>
<protein>
    <submittedName>
        <fullName evidence="4">Glutamate-1-semialdehyde 2,1-aminomutase</fullName>
    </submittedName>
</protein>
<dbReference type="Gene3D" id="3.40.640.10">
    <property type="entry name" value="Type I PLP-dependent aspartate aminotransferase-like (Major domain)"/>
    <property type="match status" value="1"/>
</dbReference>
<dbReference type="InterPro" id="IPR015424">
    <property type="entry name" value="PyrdxlP-dep_Trfase"/>
</dbReference>
<evidence type="ECO:0000256" key="2">
    <source>
        <dbReference type="ARBA" id="ARBA00022898"/>
    </source>
</evidence>
<name>A0A2N0HKJ5_9SPHN</name>
<gene>
    <name evidence="4" type="ORF">B0I00_1627</name>
</gene>
<comment type="cofactor">
    <cofactor evidence="1">
        <name>pyridoxal 5'-phosphate</name>
        <dbReference type="ChEBI" id="CHEBI:597326"/>
    </cofactor>
</comment>
<dbReference type="NCBIfam" id="NF005453">
    <property type="entry name" value="PRK07046.1"/>
    <property type="match status" value="1"/>
</dbReference>
<dbReference type="Gene3D" id="3.90.1150.10">
    <property type="entry name" value="Aspartate Aminotransferase, domain 1"/>
    <property type="match status" value="1"/>
</dbReference>
<dbReference type="OrthoDB" id="9801052at2"/>
<proteinExistence type="inferred from homology"/>
<comment type="similarity">
    <text evidence="3">Belongs to the class-III pyridoxal-phosphate-dependent aminotransferase family.</text>
</comment>
<dbReference type="Proteomes" id="UP000232587">
    <property type="component" value="Unassembled WGS sequence"/>
</dbReference>
<dbReference type="EMBL" id="PHUF01000003">
    <property type="protein sequence ID" value="PKB19395.1"/>
    <property type="molecule type" value="Genomic_DNA"/>
</dbReference>
<keyword evidence="2 3" id="KW-0663">Pyridoxal phosphate</keyword>
<evidence type="ECO:0000313" key="4">
    <source>
        <dbReference type="EMBL" id="PKB19395.1"/>
    </source>
</evidence>
<dbReference type="Pfam" id="PF00202">
    <property type="entry name" value="Aminotran_3"/>
    <property type="match status" value="1"/>
</dbReference>
<dbReference type="InterPro" id="IPR015421">
    <property type="entry name" value="PyrdxlP-dep_Trfase_major"/>
</dbReference>
<dbReference type="InterPro" id="IPR005814">
    <property type="entry name" value="Aminotrans_3"/>
</dbReference>
<evidence type="ECO:0000256" key="3">
    <source>
        <dbReference type="RuleBase" id="RU003560"/>
    </source>
</evidence>
<dbReference type="InterPro" id="IPR015422">
    <property type="entry name" value="PyrdxlP-dep_Trfase_small"/>
</dbReference>
<reference evidence="4 5" key="1">
    <citation type="submission" date="2017-11" db="EMBL/GenBank/DDBJ databases">
        <title>Genomic Encyclopedia of Type Strains, Phase III (KMG-III): the genomes of soil and plant-associated and newly described type strains.</title>
        <authorList>
            <person name="Whitman W."/>
        </authorList>
    </citation>
    <scope>NUCLEOTIDE SEQUENCE [LARGE SCALE GENOMIC DNA]</scope>
    <source>
        <strain evidence="4 5">CGMCC 1.12274</strain>
    </source>
</reference>
<keyword evidence="5" id="KW-1185">Reference proteome</keyword>